<protein>
    <recommendedName>
        <fullName evidence="3">Tautomerase</fullName>
        <ecNumber evidence="3">5.3.2.-</ecNumber>
    </recommendedName>
</protein>
<name>A0ABQ0AE79_9GAMM</name>
<evidence type="ECO:0000256" key="1">
    <source>
        <dbReference type="ARBA" id="ARBA00006723"/>
    </source>
</evidence>
<dbReference type="EC" id="5.3.2.-" evidence="3"/>
<feature type="domain" description="4-oxalocrotonate tautomerase-like" evidence="4">
    <location>
        <begin position="2"/>
        <end position="61"/>
    </location>
</feature>
<organism evidence="5 6">
    <name type="scientific">Sessilibacter corallicola</name>
    <dbReference type="NCBI Taxonomy" id="2904075"/>
    <lineage>
        <taxon>Bacteria</taxon>
        <taxon>Pseudomonadati</taxon>
        <taxon>Pseudomonadota</taxon>
        <taxon>Gammaproteobacteria</taxon>
        <taxon>Cellvibrionales</taxon>
        <taxon>Cellvibrionaceae</taxon>
        <taxon>Sessilibacter</taxon>
    </lineage>
</organism>
<sequence>MPYINLQLIKSDANTNEKKAELISKLTQVLVDVLDKKPESTHVVISEIEANDWGVGGIQVSERNK</sequence>
<dbReference type="Gene3D" id="3.30.429.10">
    <property type="entry name" value="Macrophage Migration Inhibitory Factor"/>
    <property type="match status" value="1"/>
</dbReference>
<evidence type="ECO:0000256" key="2">
    <source>
        <dbReference type="ARBA" id="ARBA00023235"/>
    </source>
</evidence>
<dbReference type="Pfam" id="PF01361">
    <property type="entry name" value="Tautomerase"/>
    <property type="match status" value="1"/>
</dbReference>
<evidence type="ECO:0000259" key="4">
    <source>
        <dbReference type="Pfam" id="PF01361"/>
    </source>
</evidence>
<evidence type="ECO:0000313" key="5">
    <source>
        <dbReference type="EMBL" id="GAA6169954.1"/>
    </source>
</evidence>
<dbReference type="InterPro" id="IPR014347">
    <property type="entry name" value="Tautomerase/MIF_sf"/>
</dbReference>
<accession>A0ABQ0AE79</accession>
<keyword evidence="6" id="KW-1185">Reference proteome</keyword>
<dbReference type="PANTHER" id="PTHR35530">
    <property type="entry name" value="TAUTOMERASE-RELATED"/>
    <property type="match status" value="1"/>
</dbReference>
<dbReference type="NCBIfam" id="TIGR00013">
    <property type="entry name" value="taut"/>
    <property type="match status" value="1"/>
</dbReference>
<keyword evidence="2 3" id="KW-0413">Isomerase</keyword>
<proteinExistence type="inferred from homology"/>
<gene>
    <name evidence="5" type="ORF">NBRC116591_37660</name>
</gene>
<dbReference type="InterPro" id="IPR004370">
    <property type="entry name" value="4-OT-like_dom"/>
</dbReference>
<dbReference type="SUPFAM" id="SSF55331">
    <property type="entry name" value="Tautomerase/MIF"/>
    <property type="match status" value="1"/>
</dbReference>
<dbReference type="EMBL" id="BAABWN010000017">
    <property type="protein sequence ID" value="GAA6169954.1"/>
    <property type="molecule type" value="Genomic_DNA"/>
</dbReference>
<comment type="similarity">
    <text evidence="1 3">Belongs to the 4-oxalocrotonate tautomerase family.</text>
</comment>
<reference evidence="5 6" key="1">
    <citation type="submission" date="2024-04" db="EMBL/GenBank/DDBJ databases">
        <title>Draft genome sequence of Sessilibacter corallicola NBRC 116591.</title>
        <authorList>
            <person name="Miyakawa T."/>
            <person name="Kusuya Y."/>
            <person name="Miura T."/>
        </authorList>
    </citation>
    <scope>NUCLEOTIDE SEQUENCE [LARGE SCALE GENOMIC DNA]</scope>
    <source>
        <strain evidence="5 6">KU-00831-HH</strain>
    </source>
</reference>
<dbReference type="PANTHER" id="PTHR35530:SF1">
    <property type="entry name" value="2-HYDROXYMUCONATE TAUTOMERASE"/>
    <property type="match status" value="1"/>
</dbReference>
<comment type="caution">
    <text evidence="5">The sequence shown here is derived from an EMBL/GenBank/DDBJ whole genome shotgun (WGS) entry which is preliminary data.</text>
</comment>
<dbReference type="InterPro" id="IPR018191">
    <property type="entry name" value="4-OT"/>
</dbReference>
<evidence type="ECO:0000313" key="6">
    <source>
        <dbReference type="Proteomes" id="UP001465153"/>
    </source>
</evidence>
<dbReference type="Proteomes" id="UP001465153">
    <property type="component" value="Unassembled WGS sequence"/>
</dbReference>
<dbReference type="RefSeq" id="WP_233088414.1">
    <property type="nucleotide sequence ID" value="NZ_BAABWN010000017.1"/>
</dbReference>
<evidence type="ECO:0000256" key="3">
    <source>
        <dbReference type="RuleBase" id="RU362032"/>
    </source>
</evidence>